<gene>
    <name evidence="1" type="ORF">BCON_0190g00100</name>
</gene>
<dbReference type="EMBL" id="PQXN01000190">
    <property type="protein sequence ID" value="TGO50158.1"/>
    <property type="molecule type" value="Genomic_DNA"/>
</dbReference>
<evidence type="ECO:0000313" key="1">
    <source>
        <dbReference type="EMBL" id="TGO50158.1"/>
    </source>
</evidence>
<dbReference type="Proteomes" id="UP000297527">
    <property type="component" value="Unassembled WGS sequence"/>
</dbReference>
<sequence>MRILFAVYDCTRFLRKNPQTDPLSPEGGSYGTLMDYDSSEAAAGRPLISPLRDRKFLVFCAKPGLVDRNEACPADNRVFWDNDNTIDYIVKAKYVKWRPRSSMLVENTQPTHLGLYR</sequence>
<accession>A0A4Z1HM59</accession>
<reference evidence="1 2" key="1">
    <citation type="submission" date="2017-12" db="EMBL/GenBank/DDBJ databases">
        <title>Comparative genomics of Botrytis spp.</title>
        <authorList>
            <person name="Valero-Jimenez C.A."/>
            <person name="Tapia P."/>
            <person name="Veloso J."/>
            <person name="Silva-Moreno E."/>
            <person name="Staats M."/>
            <person name="Valdes J.H."/>
            <person name="Van Kan J.A.L."/>
        </authorList>
    </citation>
    <scope>NUCLEOTIDE SEQUENCE [LARGE SCALE GENOMIC DNA]</scope>
    <source>
        <strain evidence="1 2">MUCL11595</strain>
    </source>
</reference>
<organism evidence="1 2">
    <name type="scientific">Botryotinia convoluta</name>
    <dbReference type="NCBI Taxonomy" id="54673"/>
    <lineage>
        <taxon>Eukaryota</taxon>
        <taxon>Fungi</taxon>
        <taxon>Dikarya</taxon>
        <taxon>Ascomycota</taxon>
        <taxon>Pezizomycotina</taxon>
        <taxon>Leotiomycetes</taxon>
        <taxon>Helotiales</taxon>
        <taxon>Sclerotiniaceae</taxon>
        <taxon>Botryotinia</taxon>
    </lineage>
</organism>
<dbReference type="AlphaFoldDB" id="A0A4Z1HM59"/>
<name>A0A4Z1HM59_9HELO</name>
<evidence type="ECO:0000313" key="2">
    <source>
        <dbReference type="Proteomes" id="UP000297527"/>
    </source>
</evidence>
<keyword evidence="2" id="KW-1185">Reference proteome</keyword>
<proteinExistence type="predicted"/>
<protein>
    <submittedName>
        <fullName evidence="1">Uncharacterized protein</fullName>
    </submittedName>
</protein>
<comment type="caution">
    <text evidence="1">The sequence shown here is derived from an EMBL/GenBank/DDBJ whole genome shotgun (WGS) entry which is preliminary data.</text>
</comment>